<dbReference type="InterPro" id="IPR034804">
    <property type="entry name" value="SQR/QFR_C/D"/>
</dbReference>
<dbReference type="SUPFAM" id="SSF55856">
    <property type="entry name" value="Cytochrome b5-like heme/steroid binding domain"/>
    <property type="match status" value="5"/>
</dbReference>
<dbReference type="InterPro" id="IPR038765">
    <property type="entry name" value="Papain-like_cys_pep_sf"/>
</dbReference>
<feature type="transmembrane region" description="Helical" evidence="5">
    <location>
        <begin position="614"/>
        <end position="636"/>
    </location>
</feature>
<dbReference type="Pfam" id="PF00112">
    <property type="entry name" value="Peptidase_C1"/>
    <property type="match status" value="1"/>
</dbReference>
<dbReference type="OrthoDB" id="260519at2759"/>
<protein>
    <recommendedName>
        <fullName evidence="6">Cytochrome b5 heme-binding domain-containing protein</fullName>
    </recommendedName>
</protein>
<dbReference type="PROSITE" id="PS00191">
    <property type="entry name" value="CYTOCHROME_B5_1"/>
    <property type="match status" value="3"/>
</dbReference>
<evidence type="ECO:0000256" key="2">
    <source>
        <dbReference type="ARBA" id="ARBA00022723"/>
    </source>
</evidence>
<feature type="transmembrane region" description="Helical" evidence="5">
    <location>
        <begin position="688"/>
        <end position="706"/>
    </location>
</feature>
<comment type="caution">
    <text evidence="7">The sequence shown here is derived from an EMBL/GenBank/DDBJ whole genome shotgun (WGS) entry which is preliminary data.</text>
</comment>
<feature type="domain" description="Cytochrome b5 heme-binding" evidence="6">
    <location>
        <begin position="114"/>
        <end position="189"/>
    </location>
</feature>
<evidence type="ECO:0000256" key="3">
    <source>
        <dbReference type="ARBA" id="ARBA00023004"/>
    </source>
</evidence>
<feature type="domain" description="Cytochrome b5 heme-binding" evidence="6">
    <location>
        <begin position="189"/>
        <end position="265"/>
    </location>
</feature>
<dbReference type="InterPro" id="IPR018506">
    <property type="entry name" value="Cyt_B5_heme-BS"/>
</dbReference>
<accession>A0A7J6L560</accession>
<dbReference type="SMART" id="SM01117">
    <property type="entry name" value="Cyt-b5"/>
    <property type="match status" value="5"/>
</dbReference>
<keyword evidence="3" id="KW-0408">Iron</keyword>
<feature type="domain" description="Cytochrome b5 heme-binding" evidence="6">
    <location>
        <begin position="362"/>
        <end position="438"/>
    </location>
</feature>
<evidence type="ECO:0000313" key="8">
    <source>
        <dbReference type="Proteomes" id="UP000570595"/>
    </source>
</evidence>
<dbReference type="InterPro" id="IPR001199">
    <property type="entry name" value="Cyt_B5-like_heme/steroid-bd"/>
</dbReference>
<feature type="transmembrane region" description="Helical" evidence="5">
    <location>
        <begin position="575"/>
        <end position="594"/>
    </location>
</feature>
<dbReference type="Gene3D" id="3.90.70.10">
    <property type="entry name" value="Cysteine proteinases"/>
    <property type="match status" value="1"/>
</dbReference>
<reference evidence="7 8" key="1">
    <citation type="submission" date="2020-04" db="EMBL/GenBank/DDBJ databases">
        <title>Perkinsus olseni comparative genomics.</title>
        <authorList>
            <person name="Bogema D.R."/>
        </authorList>
    </citation>
    <scope>NUCLEOTIDE SEQUENCE [LARGE SCALE GENOMIC DNA]</scope>
    <source>
        <strain evidence="7">ATCC PRA-179</strain>
    </source>
</reference>
<dbReference type="EMBL" id="JABAHT010000545">
    <property type="protein sequence ID" value="KAF4654326.1"/>
    <property type="molecule type" value="Genomic_DNA"/>
</dbReference>
<dbReference type="Pfam" id="PF00173">
    <property type="entry name" value="Cyt-b5"/>
    <property type="match status" value="5"/>
</dbReference>
<evidence type="ECO:0000256" key="1">
    <source>
        <dbReference type="ARBA" id="ARBA00022617"/>
    </source>
</evidence>
<dbReference type="Gene3D" id="1.20.1300.10">
    <property type="entry name" value="Fumarate reductase/succinate dehydrogenase, transmembrane subunit"/>
    <property type="match status" value="1"/>
</dbReference>
<evidence type="ECO:0000256" key="5">
    <source>
        <dbReference type="SAM" id="Phobius"/>
    </source>
</evidence>
<dbReference type="InterPro" id="IPR036400">
    <property type="entry name" value="Cyt_B5-like_heme/steroid_sf"/>
</dbReference>
<feature type="transmembrane region" description="Helical" evidence="5">
    <location>
        <begin position="757"/>
        <end position="774"/>
    </location>
</feature>
<keyword evidence="5" id="KW-0472">Membrane</keyword>
<dbReference type="Gene3D" id="3.10.120.10">
    <property type="entry name" value="Cytochrome b5-like heme/steroid binding domain"/>
    <property type="match status" value="5"/>
</dbReference>
<organism evidence="7 8">
    <name type="scientific">Perkinsus olseni</name>
    <name type="common">Perkinsus atlanticus</name>
    <dbReference type="NCBI Taxonomy" id="32597"/>
    <lineage>
        <taxon>Eukaryota</taxon>
        <taxon>Sar</taxon>
        <taxon>Alveolata</taxon>
        <taxon>Perkinsozoa</taxon>
        <taxon>Perkinsea</taxon>
        <taxon>Perkinsida</taxon>
        <taxon>Perkinsidae</taxon>
        <taxon>Perkinsus</taxon>
    </lineage>
</organism>
<dbReference type="SUPFAM" id="SSF54001">
    <property type="entry name" value="Cysteine proteinases"/>
    <property type="match status" value="1"/>
</dbReference>
<proteinExistence type="inferred from homology"/>
<dbReference type="PROSITE" id="PS50255">
    <property type="entry name" value="CYTOCHROME_B5_2"/>
    <property type="match status" value="5"/>
</dbReference>
<dbReference type="GO" id="GO:0046872">
    <property type="term" value="F:metal ion binding"/>
    <property type="evidence" value="ECO:0007669"/>
    <property type="project" value="UniProtKB-KW"/>
</dbReference>
<dbReference type="AlphaFoldDB" id="A0A7J6L560"/>
<gene>
    <name evidence="7" type="ORF">FOZ61_008332</name>
</gene>
<feature type="domain" description="Cytochrome b5 heme-binding" evidence="6">
    <location>
        <begin position="447"/>
        <end position="523"/>
    </location>
</feature>
<dbReference type="Proteomes" id="UP000570595">
    <property type="component" value="Unassembled WGS sequence"/>
</dbReference>
<keyword evidence="5" id="KW-0812">Transmembrane</keyword>
<sequence>MNEYAGCWPYDFRPCNHLLGGANYRACPEVMYKTPSCATSCPNDKYRTPFKEDRHFTDDLNPTQFYNTDSIKREIMTNGPVSAAFDVYADFPTYKHGVYKHTYEFVDVTLLIMSRSFTLEQVRKHNRPDDCWIVVNGDVIDCTKYLPSHPGGSLAITAFAGADCSLEFNTVHSSGVMEHHKDLVVGKLSEGITIEEVARHRTPNDCWVVINGEVLDVTEYLKEHPGGELSISAFGGTDCSLEYNTVHAKALIQETCPQCVLGKLQVPQKRKKKKAKKSGGLGMDEVAKHNTKEDCWVVVNGFVLAVTPFLTEHPGGPEAILRYAGQDATEEWNMIHSFEVLQQYGSKHIVGKLGEPMGGTTEPGLTVEEVAKHNSKKDCWVIVNGMVYNLTDWLPLHPGGETVILTYAGKDASDEWNMIHPADTIEKYGKKYELGAVALGETEEAAADVLDEDEVAKHNTEGDCWIIIDGTVYDVTKWLPIHPGGVAAILAYAGRDGTEQFDMIHPEGTMAKYGKAYYVGELGAPRPNADTTSLAAPLLDKGGGALNQWWREDRNTASKFGPLGPSVSYEVCRTVGGIVSLVAMLLYEVLATIFSVKNYKIIHDKSGLTRSAAFLLFFTVVHGLGNLHIFAGAPHFNGYGYFLNHPVPWSTLMLPVEVYLLLCGLMHVAVALVRTFKFKRMNMGIDSLWMAISGVFLLAFLVVHLMQFRFVSEAAAPQYYFRSKWMYPFYCSSDDTSCQLVHFKDLYKMEFDLFSNPFWVCYYLVGILFFISHAREGLKKVVNSHPVVPRAYKSAACLVGQALVILVGLCYLSFPIYGYFGEPVRDWNAYEAAQPRLIGPH</sequence>
<name>A0A7J6L560_PEROL</name>
<dbReference type="InterPro" id="IPR000668">
    <property type="entry name" value="Peptidase_C1A_C"/>
</dbReference>
<dbReference type="GO" id="GO:0020037">
    <property type="term" value="F:heme binding"/>
    <property type="evidence" value="ECO:0007669"/>
    <property type="project" value="InterPro"/>
</dbReference>
<dbReference type="SUPFAM" id="SSF81343">
    <property type="entry name" value="Fumarate reductase respiratory complex transmembrane subunits"/>
    <property type="match status" value="1"/>
</dbReference>
<keyword evidence="5" id="KW-1133">Transmembrane helix</keyword>
<evidence type="ECO:0000259" key="6">
    <source>
        <dbReference type="PROSITE" id="PS50255"/>
    </source>
</evidence>
<dbReference type="PRINTS" id="PR00363">
    <property type="entry name" value="CYTOCHROMEB5"/>
</dbReference>
<dbReference type="PANTHER" id="PTHR19359">
    <property type="entry name" value="CYTOCHROME B5"/>
    <property type="match status" value="1"/>
</dbReference>
<comment type="similarity">
    <text evidence="4">Belongs to the cytochrome b5 family.</text>
</comment>
<dbReference type="GO" id="GO:0016020">
    <property type="term" value="C:membrane"/>
    <property type="evidence" value="ECO:0007669"/>
    <property type="project" value="InterPro"/>
</dbReference>
<evidence type="ECO:0000256" key="4">
    <source>
        <dbReference type="ARBA" id="ARBA00038168"/>
    </source>
</evidence>
<keyword evidence="2" id="KW-0479">Metal-binding</keyword>
<keyword evidence="1" id="KW-0349">Heme</keyword>
<feature type="transmembrane region" description="Helical" evidence="5">
    <location>
        <begin position="656"/>
        <end position="676"/>
    </location>
</feature>
<dbReference type="GO" id="GO:0008234">
    <property type="term" value="F:cysteine-type peptidase activity"/>
    <property type="evidence" value="ECO:0007669"/>
    <property type="project" value="InterPro"/>
</dbReference>
<evidence type="ECO:0000313" key="7">
    <source>
        <dbReference type="EMBL" id="KAF4654326.1"/>
    </source>
</evidence>
<dbReference type="GO" id="GO:0006508">
    <property type="term" value="P:proteolysis"/>
    <property type="evidence" value="ECO:0007669"/>
    <property type="project" value="InterPro"/>
</dbReference>
<dbReference type="InterPro" id="IPR050668">
    <property type="entry name" value="Cytochrome_b5"/>
</dbReference>
<feature type="transmembrane region" description="Helical" evidence="5">
    <location>
        <begin position="795"/>
        <end position="820"/>
    </location>
</feature>
<feature type="domain" description="Cytochrome b5 heme-binding" evidence="6">
    <location>
        <begin position="284"/>
        <end position="354"/>
    </location>
</feature>